<comment type="caution">
    <text evidence="2">The sequence shown here is derived from an EMBL/GenBank/DDBJ whole genome shotgun (WGS) entry which is preliminary data.</text>
</comment>
<accession>A0AAN7N200</accession>
<proteinExistence type="predicted"/>
<keyword evidence="3" id="KW-1185">Reference proteome</keyword>
<evidence type="ECO:0000259" key="1">
    <source>
        <dbReference type="Pfam" id="PF00078"/>
    </source>
</evidence>
<dbReference type="Proteomes" id="UP001333110">
    <property type="component" value="Unassembled WGS sequence"/>
</dbReference>
<gene>
    <name evidence="2" type="ORF">QYF61_012656</name>
</gene>
<dbReference type="AlphaFoldDB" id="A0AAN7N200"/>
<dbReference type="EMBL" id="JAUNZN010000009">
    <property type="protein sequence ID" value="KAK4816191.1"/>
    <property type="molecule type" value="Genomic_DNA"/>
</dbReference>
<dbReference type="InterPro" id="IPR000477">
    <property type="entry name" value="RT_dom"/>
</dbReference>
<evidence type="ECO:0000313" key="3">
    <source>
        <dbReference type="Proteomes" id="UP001333110"/>
    </source>
</evidence>
<organism evidence="2 3">
    <name type="scientific">Mycteria americana</name>
    <name type="common">Wood stork</name>
    <dbReference type="NCBI Taxonomy" id="33587"/>
    <lineage>
        <taxon>Eukaryota</taxon>
        <taxon>Metazoa</taxon>
        <taxon>Chordata</taxon>
        <taxon>Craniata</taxon>
        <taxon>Vertebrata</taxon>
        <taxon>Euteleostomi</taxon>
        <taxon>Archelosauria</taxon>
        <taxon>Archosauria</taxon>
        <taxon>Dinosauria</taxon>
        <taxon>Saurischia</taxon>
        <taxon>Theropoda</taxon>
        <taxon>Coelurosauria</taxon>
        <taxon>Aves</taxon>
        <taxon>Neognathae</taxon>
        <taxon>Neoaves</taxon>
        <taxon>Aequornithes</taxon>
        <taxon>Ciconiiformes</taxon>
        <taxon>Ciconiidae</taxon>
        <taxon>Mycteria</taxon>
    </lineage>
</organism>
<dbReference type="Pfam" id="PF00078">
    <property type="entry name" value="RVT_1"/>
    <property type="match status" value="1"/>
</dbReference>
<sequence length="173" mass="19576">MSDGKTMEQILLEDILKHMEEIIRDRQHGFNKGKLCLTNLVVFYDGVTASVDKGRAMDTTYLDFSEAFDKAPPNILAAKLERYGFDGWTIQWIRNWLEGRVQRVTVNGSMSKWKPVTSGPILGPILFNIFIDDIDIGIQCTLSKFADDTMLNGAVDSVEGRDASQRDLDRLEE</sequence>
<reference evidence="2 3" key="1">
    <citation type="journal article" date="2023" name="J. Hered.">
        <title>Chromosome-level genome of the wood stork (Mycteria americana) provides insight into avian chromosome evolution.</title>
        <authorList>
            <person name="Flamio R. Jr."/>
            <person name="Ramstad K.M."/>
        </authorList>
    </citation>
    <scope>NUCLEOTIDE SEQUENCE [LARGE SCALE GENOMIC DNA]</scope>
    <source>
        <strain evidence="2">JAX WOST 10</strain>
    </source>
</reference>
<name>A0AAN7N200_MYCAM</name>
<feature type="domain" description="Reverse transcriptase" evidence="1">
    <location>
        <begin position="3"/>
        <end position="151"/>
    </location>
</feature>
<evidence type="ECO:0000313" key="2">
    <source>
        <dbReference type="EMBL" id="KAK4816191.1"/>
    </source>
</evidence>
<dbReference type="PANTHER" id="PTHR33332">
    <property type="entry name" value="REVERSE TRANSCRIPTASE DOMAIN-CONTAINING PROTEIN"/>
    <property type="match status" value="1"/>
</dbReference>
<protein>
    <recommendedName>
        <fullName evidence="1">Reverse transcriptase domain-containing protein</fullName>
    </recommendedName>
</protein>